<organism evidence="2 3">
    <name type="scientific">Caminibacter pacificus</name>
    <dbReference type="NCBI Taxonomy" id="1424653"/>
    <lineage>
        <taxon>Bacteria</taxon>
        <taxon>Pseudomonadati</taxon>
        <taxon>Campylobacterota</taxon>
        <taxon>Epsilonproteobacteria</taxon>
        <taxon>Nautiliales</taxon>
        <taxon>Nautiliaceae</taxon>
        <taxon>Caminibacter</taxon>
    </lineage>
</organism>
<proteinExistence type="predicted"/>
<dbReference type="SUPFAM" id="SSF52540">
    <property type="entry name" value="P-loop containing nucleoside triphosphate hydrolases"/>
    <property type="match status" value="1"/>
</dbReference>
<dbReference type="Proteomes" id="UP000298805">
    <property type="component" value="Chromosome"/>
</dbReference>
<dbReference type="InterPro" id="IPR027417">
    <property type="entry name" value="P-loop_NTPase"/>
</dbReference>
<gene>
    <name evidence="1" type="ORF">C6V80_04320</name>
    <name evidence="2" type="ORF">EDC58_0562</name>
</gene>
<sequence length="181" mass="21036">MNKLIITNDFQKAIEEIPHNELFLRDELKMEDVQDIKRTAYIAEKNKKIILIAAKKYNIYAQNALLKILEESPKNIEFIVLASSKHLLLDTILSRLALEKRTYESQKADIKIDNITNEKILELLQKDLEKEEILAILKELLKKDLNEEQLKILNDAVMMIELNIDPKAVLSLIMLSLKVKQ</sequence>
<dbReference type="EMBL" id="CP027432">
    <property type="protein sequence ID" value="QCI28207.1"/>
    <property type="molecule type" value="Genomic_DNA"/>
</dbReference>
<reference evidence="4" key="1">
    <citation type="submission" date="2018-03" db="EMBL/GenBank/DDBJ databases">
        <title>A comparative analysis of the Nautiliaceae.</title>
        <authorList>
            <person name="Grosche A."/>
            <person name="Smedile F."/>
            <person name="Vetriani C."/>
        </authorList>
    </citation>
    <scope>NUCLEOTIDE SEQUENCE [LARGE SCALE GENOMIC DNA]</scope>
    <source>
        <strain evidence="4">TB6</strain>
    </source>
</reference>
<keyword evidence="4" id="KW-1185">Reference proteome</keyword>
<dbReference type="Proteomes" id="UP000272781">
    <property type="component" value="Unassembled WGS sequence"/>
</dbReference>
<evidence type="ECO:0000313" key="3">
    <source>
        <dbReference type="Proteomes" id="UP000272781"/>
    </source>
</evidence>
<name>A0AAJ4UYR6_9BACT</name>
<dbReference type="Gene3D" id="3.40.50.300">
    <property type="entry name" value="P-loop containing nucleotide triphosphate hydrolases"/>
    <property type="match status" value="1"/>
</dbReference>
<protein>
    <submittedName>
        <fullName evidence="2">DNA polymerase III delta prime subunit</fullName>
    </submittedName>
    <submittedName>
        <fullName evidence="1">DNA polymerase III subunit delta</fullName>
    </submittedName>
</protein>
<evidence type="ECO:0000313" key="1">
    <source>
        <dbReference type="EMBL" id="QCI28207.1"/>
    </source>
</evidence>
<dbReference type="EMBL" id="RJVK01000001">
    <property type="protein sequence ID" value="ROR41078.1"/>
    <property type="molecule type" value="Genomic_DNA"/>
</dbReference>
<dbReference type="Pfam" id="PF13177">
    <property type="entry name" value="DNA_pol3_delta2"/>
    <property type="match status" value="1"/>
</dbReference>
<reference evidence="2 3" key="2">
    <citation type="submission" date="2018-11" db="EMBL/GenBank/DDBJ databases">
        <title>Genomic Encyclopedia of Type Strains, Phase IV (KMG-IV): sequencing the most valuable type-strain genomes for metagenomic binning, comparative biology and taxonomic classification.</title>
        <authorList>
            <person name="Goeker M."/>
        </authorList>
    </citation>
    <scope>NUCLEOTIDE SEQUENCE [LARGE SCALE GENOMIC DNA]</scope>
    <source>
        <strain evidence="2 3">DSM 27783</strain>
    </source>
</reference>
<reference evidence="1" key="3">
    <citation type="submission" date="2019-06" db="EMBL/GenBank/DDBJ databases">
        <title>A comparative analysis of the Nautiliaceae.</title>
        <authorList>
            <person name="Grosche A."/>
            <person name="Smedile F."/>
            <person name="Vetriani C."/>
        </authorList>
    </citation>
    <scope>NUCLEOTIDE SEQUENCE</scope>
    <source>
        <strain evidence="1">TB6</strain>
    </source>
</reference>
<dbReference type="AlphaFoldDB" id="A0AAJ4UYR6"/>
<accession>A0AAJ4UYR6</accession>
<dbReference type="RefSeq" id="WP_123351976.1">
    <property type="nucleotide sequence ID" value="NZ_CP027432.2"/>
</dbReference>
<evidence type="ECO:0000313" key="2">
    <source>
        <dbReference type="EMBL" id="ROR41078.1"/>
    </source>
</evidence>
<evidence type="ECO:0000313" key="4">
    <source>
        <dbReference type="Proteomes" id="UP000298805"/>
    </source>
</evidence>